<sequence>MLLYPGCLHAYSHCIIYHLWFFLGLKPYTSSCCRCLTENVCLNHRPTRDCFTGHRPNGRTDQKRRTDNDSRTEISGSENVYDEINLTAAQAETGQNPYAPLRSDQNEIINGIDTKLDSLESNQHRLQTEFRDSQTRILSELSQVKEMVNSLSALVKTSLTTFQQMSTEQEQRVQQLATNLGQEVFHMGEEVMTTIRKRNEEDLAIQKCLQQLEADRISRPSSDSKKNSKRNALPSL</sequence>
<dbReference type="EMBL" id="CAJHNH020002710">
    <property type="protein sequence ID" value="CAG5127515.1"/>
    <property type="molecule type" value="Genomic_DNA"/>
</dbReference>
<accession>A0A8S3ZI23</accession>
<dbReference type="AlphaFoldDB" id="A0A8S3ZI23"/>
<evidence type="ECO:0000313" key="3">
    <source>
        <dbReference type="Proteomes" id="UP000678393"/>
    </source>
</evidence>
<dbReference type="Proteomes" id="UP000678393">
    <property type="component" value="Unassembled WGS sequence"/>
</dbReference>
<feature type="region of interest" description="Disordered" evidence="1">
    <location>
        <begin position="52"/>
        <end position="76"/>
    </location>
</feature>
<organism evidence="2 3">
    <name type="scientific">Candidula unifasciata</name>
    <dbReference type="NCBI Taxonomy" id="100452"/>
    <lineage>
        <taxon>Eukaryota</taxon>
        <taxon>Metazoa</taxon>
        <taxon>Spiralia</taxon>
        <taxon>Lophotrochozoa</taxon>
        <taxon>Mollusca</taxon>
        <taxon>Gastropoda</taxon>
        <taxon>Heterobranchia</taxon>
        <taxon>Euthyneura</taxon>
        <taxon>Panpulmonata</taxon>
        <taxon>Eupulmonata</taxon>
        <taxon>Stylommatophora</taxon>
        <taxon>Helicina</taxon>
        <taxon>Helicoidea</taxon>
        <taxon>Geomitridae</taxon>
        <taxon>Candidula</taxon>
    </lineage>
</organism>
<proteinExistence type="predicted"/>
<reference evidence="2" key="1">
    <citation type="submission" date="2021-04" db="EMBL/GenBank/DDBJ databases">
        <authorList>
            <consortium name="Molecular Ecology Group"/>
        </authorList>
    </citation>
    <scope>NUCLEOTIDE SEQUENCE</scope>
</reference>
<comment type="caution">
    <text evidence="2">The sequence shown here is derived from an EMBL/GenBank/DDBJ whole genome shotgun (WGS) entry which is preliminary data.</text>
</comment>
<evidence type="ECO:0000256" key="1">
    <source>
        <dbReference type="SAM" id="MobiDB-lite"/>
    </source>
</evidence>
<gene>
    <name evidence="2" type="ORF">CUNI_LOCUS13073</name>
</gene>
<keyword evidence="3" id="KW-1185">Reference proteome</keyword>
<name>A0A8S3ZI23_9EUPU</name>
<evidence type="ECO:0000313" key="2">
    <source>
        <dbReference type="EMBL" id="CAG5127515.1"/>
    </source>
</evidence>
<feature type="compositionally biased region" description="Basic and acidic residues" evidence="1">
    <location>
        <begin position="52"/>
        <end position="72"/>
    </location>
</feature>
<feature type="region of interest" description="Disordered" evidence="1">
    <location>
        <begin position="214"/>
        <end position="236"/>
    </location>
</feature>
<protein>
    <submittedName>
        <fullName evidence="2">Uncharacterized protein</fullName>
    </submittedName>
</protein>
<feature type="compositionally biased region" description="Basic and acidic residues" evidence="1">
    <location>
        <begin position="214"/>
        <end position="226"/>
    </location>
</feature>